<name>A0AAV6P8Y6_9ROSI</name>
<dbReference type="AlphaFoldDB" id="A0AAV6P8Y6"/>
<comment type="caution">
    <text evidence="1">The sequence shown here is derived from an EMBL/GenBank/DDBJ whole genome shotgun (WGS) entry which is preliminary data.</text>
</comment>
<sequence>MIIGLDPDDDTGTSKPWKPTVFSGMKRPILVGKESVVTRYLLRPSDLGAALEKAWRELAGDVMASITKVYAKANPTMPQDGGMFYAYDRIMFTLRSYMYHE</sequence>
<accession>A0AAV6P8Y6</accession>
<proteinExistence type="predicted"/>
<gene>
    <name evidence="1" type="ORF">SDJN03_00907</name>
</gene>
<organism evidence="1 2">
    <name type="scientific">Cucurbita argyrosperma subsp. sororia</name>
    <dbReference type="NCBI Taxonomy" id="37648"/>
    <lineage>
        <taxon>Eukaryota</taxon>
        <taxon>Viridiplantae</taxon>
        <taxon>Streptophyta</taxon>
        <taxon>Embryophyta</taxon>
        <taxon>Tracheophyta</taxon>
        <taxon>Spermatophyta</taxon>
        <taxon>Magnoliopsida</taxon>
        <taxon>eudicotyledons</taxon>
        <taxon>Gunneridae</taxon>
        <taxon>Pentapetalae</taxon>
        <taxon>rosids</taxon>
        <taxon>fabids</taxon>
        <taxon>Cucurbitales</taxon>
        <taxon>Cucurbitaceae</taxon>
        <taxon>Cucurbiteae</taxon>
        <taxon>Cucurbita</taxon>
    </lineage>
</organism>
<reference evidence="1 2" key="1">
    <citation type="journal article" date="2021" name="Hortic Res">
        <title>The domestication of Cucurbita argyrosperma as revealed by the genome of its wild relative.</title>
        <authorList>
            <person name="Barrera-Redondo J."/>
            <person name="Sanchez-de la Vega G."/>
            <person name="Aguirre-Liguori J.A."/>
            <person name="Castellanos-Morales G."/>
            <person name="Gutierrez-Guerrero Y.T."/>
            <person name="Aguirre-Dugua X."/>
            <person name="Aguirre-Planter E."/>
            <person name="Tenaillon M.I."/>
            <person name="Lira-Saade R."/>
            <person name="Eguiarte L.E."/>
        </authorList>
    </citation>
    <scope>NUCLEOTIDE SEQUENCE [LARGE SCALE GENOMIC DNA]</scope>
    <source>
        <strain evidence="1">JBR-2021</strain>
    </source>
</reference>
<keyword evidence="2" id="KW-1185">Reference proteome</keyword>
<evidence type="ECO:0000313" key="2">
    <source>
        <dbReference type="Proteomes" id="UP000685013"/>
    </source>
</evidence>
<dbReference type="EMBL" id="JAGKQH010000001">
    <property type="protein sequence ID" value="KAG6607565.1"/>
    <property type="molecule type" value="Genomic_DNA"/>
</dbReference>
<feature type="non-terminal residue" evidence="1">
    <location>
        <position position="1"/>
    </location>
</feature>
<dbReference type="Proteomes" id="UP000685013">
    <property type="component" value="Chromosome 1"/>
</dbReference>
<evidence type="ECO:0000313" key="1">
    <source>
        <dbReference type="EMBL" id="KAG6607565.1"/>
    </source>
</evidence>
<protein>
    <submittedName>
        <fullName evidence="1">Uncharacterized protein</fullName>
    </submittedName>
</protein>